<dbReference type="Gene3D" id="1.20.1050.10">
    <property type="match status" value="1"/>
</dbReference>
<dbReference type="GO" id="GO:0005737">
    <property type="term" value="C:cytoplasm"/>
    <property type="evidence" value="ECO:0007669"/>
    <property type="project" value="TreeGrafter"/>
</dbReference>
<reference evidence="5 6" key="1">
    <citation type="submission" date="2020-08" db="EMBL/GenBank/DDBJ databases">
        <title>Genomic Encyclopedia of Type Strains, Phase IV (KMG-IV): sequencing the most valuable type-strain genomes for metagenomic binning, comparative biology and taxonomic classification.</title>
        <authorList>
            <person name="Goeker M."/>
        </authorList>
    </citation>
    <scope>NUCLEOTIDE SEQUENCE [LARGE SCALE GENOMIC DNA]</scope>
    <source>
        <strain evidence="5 6">DSM 22071</strain>
    </source>
</reference>
<dbReference type="GO" id="GO:0004364">
    <property type="term" value="F:glutathione transferase activity"/>
    <property type="evidence" value="ECO:0007669"/>
    <property type="project" value="InterPro"/>
</dbReference>
<dbReference type="InterPro" id="IPR004045">
    <property type="entry name" value="Glutathione_S-Trfase_N"/>
</dbReference>
<keyword evidence="6" id="KW-1185">Reference proteome</keyword>
<dbReference type="InterPro" id="IPR016639">
    <property type="entry name" value="GST_Omega/GSH"/>
</dbReference>
<comment type="caution">
    <text evidence="5">The sequence shown here is derived from an EMBL/GenBank/DDBJ whole genome shotgun (WGS) entry which is preliminary data.</text>
</comment>
<evidence type="ECO:0000259" key="4">
    <source>
        <dbReference type="PROSITE" id="PS50405"/>
    </source>
</evidence>
<evidence type="ECO:0000313" key="6">
    <source>
        <dbReference type="Proteomes" id="UP000528322"/>
    </source>
</evidence>
<proteinExistence type="predicted"/>
<dbReference type="InterPro" id="IPR040079">
    <property type="entry name" value="Glutathione_S-Trfase"/>
</dbReference>
<feature type="binding site" evidence="2">
    <location>
        <position position="96"/>
    </location>
    <ligand>
        <name>glutathione</name>
        <dbReference type="ChEBI" id="CHEBI:57925"/>
    </ligand>
</feature>
<dbReference type="PANTHER" id="PTHR32419:SF6">
    <property type="entry name" value="GLUTATHIONE S-TRANSFERASE OMEGA-LIKE 1-RELATED"/>
    <property type="match status" value="1"/>
</dbReference>
<feature type="site" description="Lowers pKa of active site Cys" evidence="3">
    <location>
        <position position="291"/>
    </location>
</feature>
<dbReference type="SUPFAM" id="SSF47616">
    <property type="entry name" value="GST C-terminal domain-like"/>
    <property type="match status" value="1"/>
</dbReference>
<dbReference type="AlphaFoldDB" id="A0A7W8DG37"/>
<evidence type="ECO:0000256" key="1">
    <source>
        <dbReference type="PIRSR" id="PIRSR015753-1"/>
    </source>
</evidence>
<dbReference type="PIRSF" id="PIRSF015753">
    <property type="entry name" value="GST"/>
    <property type="match status" value="1"/>
</dbReference>
<dbReference type="PANTHER" id="PTHR32419">
    <property type="entry name" value="GLUTATHIONYL-HYDROQUINONE REDUCTASE"/>
    <property type="match status" value="1"/>
</dbReference>
<feature type="binding site" evidence="2">
    <location>
        <begin position="143"/>
        <end position="144"/>
    </location>
    <ligand>
        <name>glutathione</name>
        <dbReference type="ChEBI" id="CHEBI:57925"/>
    </ligand>
</feature>
<feature type="active site" description="Nucleophile" evidence="1">
    <location>
        <position position="63"/>
    </location>
</feature>
<protein>
    <submittedName>
        <fullName evidence="5">Putative glutathione S-transferase</fullName>
    </submittedName>
</protein>
<feature type="domain" description="GST C-terminal" evidence="4">
    <location>
        <begin position="167"/>
        <end position="294"/>
    </location>
</feature>
<dbReference type="Proteomes" id="UP000528322">
    <property type="component" value="Unassembled WGS sequence"/>
</dbReference>
<dbReference type="SUPFAM" id="SSF52833">
    <property type="entry name" value="Thioredoxin-like"/>
    <property type="match status" value="1"/>
</dbReference>
<dbReference type="Pfam" id="PF13409">
    <property type="entry name" value="GST_N_2"/>
    <property type="match status" value="1"/>
</dbReference>
<evidence type="ECO:0000256" key="2">
    <source>
        <dbReference type="PIRSR" id="PIRSR015753-2"/>
    </source>
</evidence>
<feature type="site" description="Lowers pKa of active site Cys" evidence="3">
    <location>
        <position position="248"/>
    </location>
</feature>
<dbReference type="InterPro" id="IPR010987">
    <property type="entry name" value="Glutathione-S-Trfase_C-like"/>
</dbReference>
<feature type="binding site" evidence="2">
    <location>
        <begin position="125"/>
        <end position="128"/>
    </location>
    <ligand>
        <name>glutathione</name>
        <dbReference type="ChEBI" id="CHEBI:57925"/>
    </ligand>
</feature>
<name>A0A7W8DG37_9BACT</name>
<dbReference type="SFLD" id="SFLDS00019">
    <property type="entry name" value="Glutathione_Transferase_(cytos"/>
    <property type="match status" value="1"/>
</dbReference>
<dbReference type="InterPro" id="IPR036282">
    <property type="entry name" value="Glutathione-S-Trfase_C_sf"/>
</dbReference>
<dbReference type="SFLD" id="SFLDG01148">
    <property type="entry name" value="Xi_(cytGST)"/>
    <property type="match status" value="1"/>
</dbReference>
<dbReference type="PROSITE" id="PS50405">
    <property type="entry name" value="GST_CTER"/>
    <property type="match status" value="1"/>
</dbReference>
<gene>
    <name evidence="5" type="ORF">HNR37_000272</name>
</gene>
<dbReference type="SFLD" id="SFLDG01206">
    <property type="entry name" value="Xi.1"/>
    <property type="match status" value="1"/>
</dbReference>
<evidence type="ECO:0000256" key="3">
    <source>
        <dbReference type="PIRSR" id="PIRSR015753-3"/>
    </source>
</evidence>
<dbReference type="Gene3D" id="3.40.30.10">
    <property type="entry name" value="Glutaredoxin"/>
    <property type="match status" value="1"/>
</dbReference>
<keyword evidence="5" id="KW-0808">Transferase</keyword>
<feature type="active site" description="Proton donor/acceptor" evidence="1">
    <location>
        <position position="190"/>
    </location>
</feature>
<dbReference type="InterPro" id="IPR036249">
    <property type="entry name" value="Thioredoxin-like_sf"/>
</dbReference>
<organism evidence="5 6">
    <name type="scientific">Desulfurispira natronophila</name>
    <dbReference type="NCBI Taxonomy" id="682562"/>
    <lineage>
        <taxon>Bacteria</taxon>
        <taxon>Pseudomonadati</taxon>
        <taxon>Chrysiogenota</taxon>
        <taxon>Chrysiogenia</taxon>
        <taxon>Chrysiogenales</taxon>
        <taxon>Chrysiogenaceae</taxon>
        <taxon>Desulfurispira</taxon>
    </lineage>
</organism>
<sequence length="328" mass="38279">MGLLVNGKWHDQWYDTKKHQGRFVREGAQFRNWVTVDGKPGPSGTGGFTVESNRYHLYVSYACPWAHRTLIMRQLKGLNAHIGVTTVHPHMLSHGWEFRPEPEPLYGLHRLYELYIKTMPDYTGRVTVPILWDQQRHVIVNNESSEILRMLNYAFSSLATSDSDFYPESLREQIDAMNEYVYHNINNGVYRCGFATSQEAYEEAFNELFSALDSLETRLGKLRYLTGNIITEADWRLFTTLIRFDAVYVGHFKTNRNMISDYPHLSGYLRELYQIPGIRETVCFDHIKQHYYYSHEHINPHRIVPLGPELDLDAPHNRSAITCTVNHH</sequence>
<dbReference type="FunFam" id="3.40.30.10:FF:000058">
    <property type="entry name" value="Glutathione S-transferase, omega"/>
    <property type="match status" value="1"/>
</dbReference>
<dbReference type="CDD" id="cd03190">
    <property type="entry name" value="GST_C_Omega_like"/>
    <property type="match status" value="1"/>
</dbReference>
<dbReference type="InterPro" id="IPR047047">
    <property type="entry name" value="GST_Omega-like_C"/>
</dbReference>
<dbReference type="Pfam" id="PF13410">
    <property type="entry name" value="GST_C_2"/>
    <property type="match status" value="1"/>
</dbReference>
<accession>A0A7W8DG37</accession>
<dbReference type="RefSeq" id="WP_183728717.1">
    <property type="nucleotide sequence ID" value="NZ_JACHID010000001.1"/>
</dbReference>
<dbReference type="EMBL" id="JACHID010000001">
    <property type="protein sequence ID" value="MBB5020969.1"/>
    <property type="molecule type" value="Genomic_DNA"/>
</dbReference>
<evidence type="ECO:0000313" key="5">
    <source>
        <dbReference type="EMBL" id="MBB5020969.1"/>
    </source>
</evidence>